<dbReference type="InterPro" id="IPR001296">
    <property type="entry name" value="Glyco_trans_1"/>
</dbReference>
<sequence length="388" mass="42874">MSPPLNLAITCFPTFGGSGMVATEIGLAMADRGHRVHFIARDLPVRLHGMTRKVIFHEVTESDYPALAHSGTYPLALASKMIEVASYEHLDILHVHYAVPHATAAWMAREVLGNQAPRIVTTLHGTDTTLVGTDPTYLPITRFSILRSDVVTTPSAFLRRATWEGFSIPPESLPIEVIPNFVDTERYAPRRDRAHVRALFPNLGDGEPVLIHVSNFRPVKRIGDVVSIFTRVHREHPCRLVMIGDGPERSPAERRVRELGLEDRVAFLGKQESFAEVLAASDVFLLPSEQESFGLAALEALSCGIPVVASNIGGIPEQVEHGARGYLAPMGHVEAMAGHVLALVRDPERWRRFSHNARQHVLERFQLAPAIDRYEAIYRRLAGGAAAR</sequence>
<evidence type="ECO:0000259" key="1">
    <source>
        <dbReference type="Pfam" id="PF00534"/>
    </source>
</evidence>
<dbReference type="EMBL" id="FOAP01000009">
    <property type="protein sequence ID" value="SEL90991.1"/>
    <property type="molecule type" value="Genomic_DNA"/>
</dbReference>
<reference evidence="4" key="1">
    <citation type="submission" date="2016-10" db="EMBL/GenBank/DDBJ databases">
        <authorList>
            <person name="Varghese N."/>
            <person name="Submissions S."/>
        </authorList>
    </citation>
    <scope>NUCLEOTIDE SEQUENCE [LARGE SCALE GENOMIC DNA]</scope>
    <source>
        <strain evidence="4">DSM 17044</strain>
    </source>
</reference>
<protein>
    <submittedName>
        <fullName evidence="3">N-acetyl-alpha-D-glucosaminyl L-malate synthase BshA</fullName>
    </submittedName>
</protein>
<keyword evidence="4" id="KW-1185">Reference proteome</keyword>
<name>A0A1H7U1Y4_STIAU</name>
<proteinExistence type="predicted"/>
<dbReference type="GO" id="GO:0016757">
    <property type="term" value="F:glycosyltransferase activity"/>
    <property type="evidence" value="ECO:0007669"/>
    <property type="project" value="InterPro"/>
</dbReference>
<dbReference type="NCBIfam" id="TIGR03999">
    <property type="entry name" value="thiol_BshA"/>
    <property type="match status" value="1"/>
</dbReference>
<feature type="domain" description="Glycosyltransferase subfamily 4-like N-terminal" evidence="2">
    <location>
        <begin position="15"/>
        <end position="186"/>
    </location>
</feature>
<dbReference type="Proteomes" id="UP000182719">
    <property type="component" value="Unassembled WGS sequence"/>
</dbReference>
<feature type="domain" description="Glycosyl transferase family 1" evidence="1">
    <location>
        <begin position="204"/>
        <end position="359"/>
    </location>
</feature>
<dbReference type="AlphaFoldDB" id="A0A1H7U1Y4"/>
<evidence type="ECO:0000259" key="2">
    <source>
        <dbReference type="Pfam" id="PF13439"/>
    </source>
</evidence>
<evidence type="ECO:0000313" key="3">
    <source>
        <dbReference type="EMBL" id="SEL90991.1"/>
    </source>
</evidence>
<dbReference type="InterPro" id="IPR050194">
    <property type="entry name" value="Glycosyltransferase_grp1"/>
</dbReference>
<organism evidence="3 4">
    <name type="scientific">Stigmatella aurantiaca</name>
    <dbReference type="NCBI Taxonomy" id="41"/>
    <lineage>
        <taxon>Bacteria</taxon>
        <taxon>Pseudomonadati</taxon>
        <taxon>Myxococcota</taxon>
        <taxon>Myxococcia</taxon>
        <taxon>Myxococcales</taxon>
        <taxon>Cystobacterineae</taxon>
        <taxon>Archangiaceae</taxon>
        <taxon>Stigmatella</taxon>
    </lineage>
</organism>
<gene>
    <name evidence="3" type="ORF">SAMN05444354_109274</name>
</gene>
<dbReference type="PANTHER" id="PTHR45947">
    <property type="entry name" value="SULFOQUINOVOSYL TRANSFERASE SQD2"/>
    <property type="match status" value="1"/>
</dbReference>
<dbReference type="OrthoDB" id="9803091at2"/>
<dbReference type="PANTHER" id="PTHR45947:SF3">
    <property type="entry name" value="SULFOQUINOVOSYL TRANSFERASE SQD2"/>
    <property type="match status" value="1"/>
</dbReference>
<evidence type="ECO:0000313" key="4">
    <source>
        <dbReference type="Proteomes" id="UP000182719"/>
    </source>
</evidence>
<dbReference type="SUPFAM" id="SSF53756">
    <property type="entry name" value="UDP-Glycosyltransferase/glycogen phosphorylase"/>
    <property type="match status" value="1"/>
</dbReference>
<accession>A0A1H7U1Y4</accession>
<dbReference type="GO" id="GO:0071793">
    <property type="term" value="P:bacillithiol biosynthetic process"/>
    <property type="evidence" value="ECO:0007669"/>
    <property type="project" value="InterPro"/>
</dbReference>
<dbReference type="Pfam" id="PF13439">
    <property type="entry name" value="Glyco_transf_4"/>
    <property type="match status" value="1"/>
</dbReference>
<dbReference type="Gene3D" id="3.40.50.2000">
    <property type="entry name" value="Glycogen Phosphorylase B"/>
    <property type="match status" value="2"/>
</dbReference>
<dbReference type="Pfam" id="PF00534">
    <property type="entry name" value="Glycos_transf_1"/>
    <property type="match status" value="1"/>
</dbReference>
<dbReference type="InterPro" id="IPR023881">
    <property type="entry name" value="Thiol_BshA"/>
</dbReference>
<dbReference type="RefSeq" id="WP_075007942.1">
    <property type="nucleotide sequence ID" value="NZ_FOAP01000009.1"/>
</dbReference>
<dbReference type="InterPro" id="IPR028098">
    <property type="entry name" value="Glyco_trans_4-like_N"/>
</dbReference>